<keyword evidence="10" id="KW-0963">Cytoplasm</keyword>
<dbReference type="GO" id="GO:0006730">
    <property type="term" value="P:one-carbon metabolic process"/>
    <property type="evidence" value="ECO:0007669"/>
    <property type="project" value="UniProtKB-KW"/>
</dbReference>
<keyword evidence="6 10" id="KW-0547">Nucleotide-binding</keyword>
<dbReference type="EMBL" id="CP022535">
    <property type="protein sequence ID" value="ASP27975.1"/>
    <property type="molecule type" value="Genomic_DNA"/>
</dbReference>
<evidence type="ECO:0000256" key="6">
    <source>
        <dbReference type="ARBA" id="ARBA00022741"/>
    </source>
</evidence>
<evidence type="ECO:0000259" key="15">
    <source>
        <dbReference type="Pfam" id="PF02773"/>
    </source>
</evidence>
<keyword evidence="9 10" id="KW-0630">Potassium</keyword>
<dbReference type="PROSITE" id="PS00377">
    <property type="entry name" value="ADOMET_SYNTHASE_2"/>
    <property type="match status" value="1"/>
</dbReference>
<feature type="region of interest" description="Flexible loop" evidence="10">
    <location>
        <begin position="98"/>
        <end position="108"/>
    </location>
</feature>
<keyword evidence="5 10" id="KW-0479">Metal-binding</keyword>
<dbReference type="EC" id="2.5.1.6" evidence="10"/>
<dbReference type="PANTHER" id="PTHR11964">
    <property type="entry name" value="S-ADENOSYLMETHIONINE SYNTHETASE"/>
    <property type="match status" value="1"/>
</dbReference>
<organism evidence="16 17">
    <name type="scientific">Spiroplasma corruscae</name>
    <dbReference type="NCBI Taxonomy" id="216934"/>
    <lineage>
        <taxon>Bacteria</taxon>
        <taxon>Bacillati</taxon>
        <taxon>Mycoplasmatota</taxon>
        <taxon>Mollicutes</taxon>
        <taxon>Entomoplasmatales</taxon>
        <taxon>Spiroplasmataceae</taxon>
        <taxon>Spiroplasma</taxon>
    </lineage>
</organism>
<protein>
    <recommendedName>
        <fullName evidence="10">S-adenosylmethionine synthase</fullName>
        <shortName evidence="10">AdoMet synthase</shortName>
        <ecNumber evidence="10">2.5.1.6</ecNumber>
    </recommendedName>
    <alternativeName>
        <fullName evidence="10">MAT</fullName>
    </alternativeName>
    <alternativeName>
        <fullName evidence="10">Methionine adenosyltransferase</fullName>
    </alternativeName>
</protein>
<proteinExistence type="inferred from homology"/>
<keyword evidence="7 10" id="KW-0067">ATP-binding</keyword>
<feature type="binding site" evidence="10">
    <location>
        <position position="42"/>
    </location>
    <ligand>
        <name>K(+)</name>
        <dbReference type="ChEBI" id="CHEBI:29103"/>
    </ligand>
</feature>
<dbReference type="Pfam" id="PF02772">
    <property type="entry name" value="S-AdoMet_synt_M"/>
    <property type="match status" value="1"/>
</dbReference>
<dbReference type="UniPathway" id="UPA00315">
    <property type="reaction ID" value="UER00080"/>
</dbReference>
<dbReference type="GO" id="GO:0005737">
    <property type="term" value="C:cytoplasm"/>
    <property type="evidence" value="ECO:0007669"/>
    <property type="project" value="UniProtKB-SubCell"/>
</dbReference>
<evidence type="ECO:0000256" key="3">
    <source>
        <dbReference type="ARBA" id="ARBA00022563"/>
    </source>
</evidence>
<evidence type="ECO:0000256" key="5">
    <source>
        <dbReference type="ARBA" id="ARBA00022723"/>
    </source>
</evidence>
<dbReference type="FunFam" id="3.30.300.10:FF:000003">
    <property type="entry name" value="S-adenosylmethionine synthase"/>
    <property type="match status" value="1"/>
</dbReference>
<dbReference type="InterPro" id="IPR022631">
    <property type="entry name" value="ADOMET_SYNTHASE_CS"/>
</dbReference>
<evidence type="ECO:0000256" key="12">
    <source>
        <dbReference type="RuleBase" id="RU004462"/>
    </source>
</evidence>
<accession>A0A222EN93</accession>
<feature type="domain" description="S-adenosylmethionine synthetase N-terminal" evidence="13">
    <location>
        <begin position="3"/>
        <end position="99"/>
    </location>
</feature>
<evidence type="ECO:0000259" key="14">
    <source>
        <dbReference type="Pfam" id="PF02772"/>
    </source>
</evidence>
<evidence type="ECO:0000256" key="10">
    <source>
        <dbReference type="HAMAP-Rule" id="MF_00086"/>
    </source>
</evidence>
<evidence type="ECO:0000313" key="17">
    <source>
        <dbReference type="Proteomes" id="UP000203229"/>
    </source>
</evidence>
<feature type="domain" description="S-adenosylmethionine synthetase C-terminal" evidence="15">
    <location>
        <begin position="229"/>
        <end position="366"/>
    </location>
</feature>
<dbReference type="OrthoDB" id="9801686at2"/>
<dbReference type="GO" id="GO:0005524">
    <property type="term" value="F:ATP binding"/>
    <property type="evidence" value="ECO:0007669"/>
    <property type="project" value="UniProtKB-UniRule"/>
</dbReference>
<dbReference type="InterPro" id="IPR002133">
    <property type="entry name" value="S-AdoMet_synthetase"/>
</dbReference>
<keyword evidence="17" id="KW-1185">Reference proteome</keyword>
<feature type="binding site" evidence="10">
    <location>
        <position position="235"/>
    </location>
    <ligand>
        <name>L-methionine</name>
        <dbReference type="ChEBI" id="CHEBI:57844"/>
        <note>ligand shared between two neighboring subunits</note>
    </ligand>
</feature>
<name>A0A222EN93_9MOLU</name>
<comment type="similarity">
    <text evidence="2 10 12">Belongs to the AdoMet synthase family.</text>
</comment>
<keyword evidence="3 10" id="KW-0554">One-carbon metabolism</keyword>
<feature type="binding site" description="in other chain" evidence="10">
    <location>
        <position position="266"/>
    </location>
    <ligand>
        <name>L-methionine</name>
        <dbReference type="ChEBI" id="CHEBI:57844"/>
        <note>ligand shared between two neighboring subunits</note>
    </ligand>
</feature>
<feature type="binding site" evidence="10">
    <location>
        <position position="262"/>
    </location>
    <ligand>
        <name>ATP</name>
        <dbReference type="ChEBI" id="CHEBI:30616"/>
        <note>ligand shared between two neighboring subunits</note>
    </ligand>
</feature>
<reference evidence="16 17" key="1">
    <citation type="submission" date="2017-07" db="EMBL/GenBank/DDBJ databases">
        <title>Complete genome sequence of Spiroplasma corruscae EC-1 (DSM 19793).</title>
        <authorList>
            <person name="Tsai Y.-M."/>
            <person name="Lo W.-S."/>
            <person name="Kuo C.-H."/>
        </authorList>
    </citation>
    <scope>NUCLEOTIDE SEQUENCE [LARGE SCALE GENOMIC DNA]</scope>
    <source>
        <strain evidence="16 17">EC-1</strain>
    </source>
</reference>
<feature type="binding site" description="in other chain" evidence="10">
    <location>
        <begin position="226"/>
        <end position="227"/>
    </location>
    <ligand>
        <name>ATP</name>
        <dbReference type="ChEBI" id="CHEBI:30616"/>
        <note>ligand shared between two neighboring subunits</note>
    </ligand>
</feature>
<comment type="cofactor">
    <cofactor evidence="10">
        <name>Mg(2+)</name>
        <dbReference type="ChEBI" id="CHEBI:18420"/>
    </cofactor>
    <text evidence="10">Binds 2 divalent ions per subunit.</text>
</comment>
<comment type="subunit">
    <text evidence="10">Homotetramer; dimer of dimers.</text>
</comment>
<dbReference type="InterPro" id="IPR022636">
    <property type="entry name" value="S-AdoMet_synthetase_sfam"/>
</dbReference>
<dbReference type="RefSeq" id="WP_094048291.1">
    <property type="nucleotide sequence ID" value="NZ_CP022535.1"/>
</dbReference>
<dbReference type="PROSITE" id="PS00376">
    <property type="entry name" value="ADOMET_SYNTHASE_1"/>
    <property type="match status" value="1"/>
</dbReference>
<dbReference type="SUPFAM" id="SSF55973">
    <property type="entry name" value="S-adenosylmethionine synthetase"/>
    <property type="match status" value="3"/>
</dbReference>
<dbReference type="HAMAP" id="MF_00086">
    <property type="entry name" value="S_AdoMet_synth1"/>
    <property type="match status" value="1"/>
</dbReference>
<gene>
    <name evidence="10 16" type="primary">metK</name>
    <name evidence="16" type="ORF">SCORR_v1c02000</name>
</gene>
<comment type="catalytic activity">
    <reaction evidence="10">
        <text>L-methionine + ATP + H2O = S-adenosyl-L-methionine + phosphate + diphosphate</text>
        <dbReference type="Rhea" id="RHEA:21080"/>
        <dbReference type="ChEBI" id="CHEBI:15377"/>
        <dbReference type="ChEBI" id="CHEBI:30616"/>
        <dbReference type="ChEBI" id="CHEBI:33019"/>
        <dbReference type="ChEBI" id="CHEBI:43474"/>
        <dbReference type="ChEBI" id="CHEBI:57844"/>
        <dbReference type="ChEBI" id="CHEBI:59789"/>
        <dbReference type="EC" id="2.5.1.6"/>
    </reaction>
</comment>
<dbReference type="KEGG" id="scou:SCORR_v1c02000"/>
<evidence type="ECO:0000256" key="11">
    <source>
        <dbReference type="RuleBase" id="RU000542"/>
    </source>
</evidence>
<dbReference type="Pfam" id="PF00438">
    <property type="entry name" value="S-AdoMet_synt_N"/>
    <property type="match status" value="1"/>
</dbReference>
<dbReference type="InterPro" id="IPR022628">
    <property type="entry name" value="S-AdoMet_synt_N"/>
</dbReference>
<comment type="subcellular location">
    <subcellularLocation>
        <location evidence="10 11">Cytoplasm</location>
    </subcellularLocation>
</comment>
<evidence type="ECO:0000256" key="1">
    <source>
        <dbReference type="ARBA" id="ARBA00005224"/>
    </source>
</evidence>
<evidence type="ECO:0000256" key="7">
    <source>
        <dbReference type="ARBA" id="ARBA00022840"/>
    </source>
</evidence>
<dbReference type="Proteomes" id="UP000203229">
    <property type="component" value="Chromosome"/>
</dbReference>
<dbReference type="Pfam" id="PF02773">
    <property type="entry name" value="S-AdoMet_synt_C"/>
    <property type="match status" value="1"/>
</dbReference>
<feature type="binding site" description="in other chain" evidence="10">
    <location>
        <begin position="160"/>
        <end position="162"/>
    </location>
    <ligand>
        <name>ATP</name>
        <dbReference type="ChEBI" id="CHEBI:30616"/>
        <note>ligand shared between two neighboring subunits</note>
    </ligand>
</feature>
<feature type="binding site" evidence="10">
    <location>
        <position position="235"/>
    </location>
    <ligand>
        <name>ATP</name>
        <dbReference type="ChEBI" id="CHEBI:30616"/>
        <note>ligand shared between two neighboring subunits</note>
    </ligand>
</feature>
<comment type="function">
    <text evidence="10">Catalyzes the formation of S-adenosylmethionine (AdoMet) from methionine and ATP. The overall synthetic reaction is composed of two sequential steps, AdoMet formation and the subsequent tripolyphosphate hydrolysis which occurs prior to release of AdoMet from the enzyme.</text>
</comment>
<dbReference type="CDD" id="cd18079">
    <property type="entry name" value="S-AdoMet_synt"/>
    <property type="match status" value="1"/>
</dbReference>
<feature type="binding site" description="in other chain" evidence="10">
    <location>
        <position position="98"/>
    </location>
    <ligand>
        <name>L-methionine</name>
        <dbReference type="ChEBI" id="CHEBI:57844"/>
        <note>ligand shared between two neighboring subunits</note>
    </ligand>
</feature>
<evidence type="ECO:0000256" key="8">
    <source>
        <dbReference type="ARBA" id="ARBA00022842"/>
    </source>
</evidence>
<feature type="binding site" description="in other chain" evidence="10">
    <location>
        <position position="14"/>
    </location>
    <ligand>
        <name>ATP</name>
        <dbReference type="ChEBI" id="CHEBI:30616"/>
        <note>ligand shared between two neighboring subunits</note>
    </ligand>
</feature>
<evidence type="ECO:0000256" key="2">
    <source>
        <dbReference type="ARBA" id="ARBA00009685"/>
    </source>
</evidence>
<comment type="pathway">
    <text evidence="1 10">Amino-acid biosynthesis; S-adenosyl-L-methionine biosynthesis; S-adenosyl-L-methionine from L-methionine: step 1/1.</text>
</comment>
<dbReference type="GO" id="GO:0006556">
    <property type="term" value="P:S-adenosylmethionine biosynthetic process"/>
    <property type="evidence" value="ECO:0007669"/>
    <property type="project" value="UniProtKB-UniRule"/>
</dbReference>
<dbReference type="PIRSF" id="PIRSF000497">
    <property type="entry name" value="MAT"/>
    <property type="match status" value="1"/>
</dbReference>
<keyword evidence="8 10" id="KW-0460">Magnesium</keyword>
<evidence type="ECO:0000256" key="4">
    <source>
        <dbReference type="ARBA" id="ARBA00022679"/>
    </source>
</evidence>
<dbReference type="GO" id="GO:0000287">
    <property type="term" value="F:magnesium ion binding"/>
    <property type="evidence" value="ECO:0007669"/>
    <property type="project" value="UniProtKB-UniRule"/>
</dbReference>
<feature type="domain" description="S-adenosylmethionine synthetase central" evidence="14">
    <location>
        <begin position="111"/>
        <end position="227"/>
    </location>
</feature>
<dbReference type="Gene3D" id="3.30.300.10">
    <property type="match status" value="3"/>
</dbReference>
<dbReference type="InterPro" id="IPR022630">
    <property type="entry name" value="S-AdoMet_synt_C"/>
</dbReference>
<evidence type="ECO:0000313" key="16">
    <source>
        <dbReference type="EMBL" id="ASP27975.1"/>
    </source>
</evidence>
<keyword evidence="4 10" id="KW-0808">Transferase</keyword>
<comment type="cofactor">
    <cofactor evidence="10">
        <name>K(+)</name>
        <dbReference type="ChEBI" id="CHEBI:29103"/>
    </cofactor>
    <text evidence="10">Binds 1 potassium ion per subunit.</text>
</comment>
<dbReference type="GO" id="GO:0004478">
    <property type="term" value="F:methionine adenosyltransferase activity"/>
    <property type="evidence" value="ECO:0007669"/>
    <property type="project" value="UniProtKB-UniRule"/>
</dbReference>
<sequence>MKKYFTSESVSEGHPDKICDQISDAILDACLEQDENSKVACEVFVTGSFLVIGGEITTTAKVDYKEIAKWVINRVGYNDEKTGIDPNHCDIVVKINEQSQDISIGVNKDDMGAGDQGIMFGYATNETSNYMPCAIQLAHDLVHLASKLRKNNKFKYAQPDMKSQVTMDYENYNNPRIDTILMSVQHDDNYNEEEFKEFIKSNIMNVIAKKHNLNTDFNVLINPTGRFVIGGPKSDTGLTGRKIIVDSYGGYSRHGGGAFSGKDPSKVDRSAAYMARYVAKNIVAAGLADQLEIQLSYAIGVSKPISIFIEAFGTNKVPYAIIYKAIEENFDFRVQSIIDTLDLKKPVYFRTSKYGHFGKKEFSWEKLDKVRVLEKYL</sequence>
<feature type="binding site" description="in other chain" evidence="10">
    <location>
        <position position="55"/>
    </location>
    <ligand>
        <name>L-methionine</name>
        <dbReference type="ChEBI" id="CHEBI:57844"/>
        <note>ligand shared between two neighboring subunits</note>
    </ligand>
</feature>
<feature type="binding site" evidence="10">
    <location>
        <position position="258"/>
    </location>
    <ligand>
        <name>ATP</name>
        <dbReference type="ChEBI" id="CHEBI:30616"/>
        <note>ligand shared between two neighboring subunits</note>
    </ligand>
</feature>
<dbReference type="AlphaFoldDB" id="A0A222EN93"/>
<dbReference type="InterPro" id="IPR022629">
    <property type="entry name" value="S-AdoMet_synt_central"/>
</dbReference>
<evidence type="ECO:0000259" key="13">
    <source>
        <dbReference type="Pfam" id="PF00438"/>
    </source>
</evidence>
<feature type="binding site" description="in other chain" evidence="10">
    <location>
        <begin position="241"/>
        <end position="242"/>
    </location>
    <ligand>
        <name>ATP</name>
        <dbReference type="ChEBI" id="CHEBI:30616"/>
        <note>ligand shared between two neighboring subunits</note>
    </ligand>
</feature>
<dbReference type="NCBIfam" id="TIGR01034">
    <property type="entry name" value="metK"/>
    <property type="match status" value="1"/>
</dbReference>
<feature type="binding site" evidence="10">
    <location>
        <position position="16"/>
    </location>
    <ligand>
        <name>Mg(2+)</name>
        <dbReference type="ChEBI" id="CHEBI:18420"/>
    </ligand>
</feature>
<evidence type="ECO:0000256" key="9">
    <source>
        <dbReference type="ARBA" id="ARBA00022958"/>
    </source>
</evidence>